<reference evidence="3 5" key="2">
    <citation type="submission" date="2020-09" db="EMBL/GenBank/DDBJ databases">
        <title>Co-existence of a novel multidrug-resistance efflux pump with carbapenem resistance gene blaVIM-2 in one megaplasmid in Pseudomonas putida.</title>
        <authorList>
            <person name="Peng K."/>
            <person name="Li R."/>
        </authorList>
    </citation>
    <scope>NUCLEOTIDE SEQUENCE [LARGE SCALE GENOMIC DNA]</scope>
    <source>
        <strain evidence="3 5">ZXPA-20</strain>
        <plasmid evidence="3 5">pZXPA-20-602k</plasmid>
    </source>
</reference>
<dbReference type="EMBL" id="CP061724">
    <property type="protein sequence ID" value="QOD01318.1"/>
    <property type="molecule type" value="Genomic_DNA"/>
</dbReference>
<dbReference type="EMBL" id="NBWC01000049">
    <property type="protein sequence ID" value="ORL58633.1"/>
    <property type="molecule type" value="Genomic_DNA"/>
</dbReference>
<proteinExistence type="predicted"/>
<keyword evidence="1" id="KW-0732">Signal</keyword>
<protein>
    <submittedName>
        <fullName evidence="2">Uncharacterized protein</fullName>
    </submittedName>
</protein>
<dbReference type="AlphaFoldDB" id="A0A1X1A150"/>
<keyword evidence="3" id="KW-0614">Plasmid</keyword>
<dbReference type="RefSeq" id="WP_084851299.1">
    <property type="nucleotide sequence ID" value="NZ_CP061724.1"/>
</dbReference>
<name>A0A1X1A150_PSEPU</name>
<geneLocation type="plasmid" evidence="3 5">
    <name>pZXPA-20-602k</name>
</geneLocation>
<evidence type="ECO:0000313" key="5">
    <source>
        <dbReference type="Proteomes" id="UP000516786"/>
    </source>
</evidence>
<evidence type="ECO:0000256" key="1">
    <source>
        <dbReference type="SAM" id="SignalP"/>
    </source>
</evidence>
<reference evidence="2 4" key="1">
    <citation type="submission" date="2017-04" db="EMBL/GenBank/DDBJ databases">
        <title>Presence of VIM-2 positive Pseudomonas species in chickens and their surrounding environment.</title>
        <authorList>
            <person name="Zhang R."/>
        </authorList>
    </citation>
    <scope>NUCLEOTIDE SEQUENCE [LARGE SCALE GENOMIC DNA]</scope>
    <source>
        <strain evidence="2 4">DZ-C18</strain>
    </source>
</reference>
<evidence type="ECO:0000313" key="2">
    <source>
        <dbReference type="EMBL" id="ORL58633.1"/>
    </source>
</evidence>
<dbReference type="Proteomes" id="UP000516786">
    <property type="component" value="Plasmid pZXPA-20-602k"/>
</dbReference>
<gene>
    <name evidence="2" type="ORF">B7H17_24155</name>
    <name evidence="3" type="ORF">ID616_32530</name>
</gene>
<evidence type="ECO:0000313" key="3">
    <source>
        <dbReference type="EMBL" id="QOD01318.1"/>
    </source>
</evidence>
<dbReference type="Proteomes" id="UP000193675">
    <property type="component" value="Unassembled WGS sequence"/>
</dbReference>
<evidence type="ECO:0000313" key="4">
    <source>
        <dbReference type="Proteomes" id="UP000193675"/>
    </source>
</evidence>
<sequence length="140" mass="14687">MQISLKKTTLALAALALAVGAYAALKPANSPQSMSVRQVEDADTVKAAIVNGFASAPDAFNLPAASRRLAYSRLDGYAVCTSSVEATAAQYIEVSELLDKAVKHVAQFQRAVNGVMDSKIGMTDCDFRVISAIGRVAVGH</sequence>
<feature type="signal peptide" evidence="1">
    <location>
        <begin position="1"/>
        <end position="23"/>
    </location>
</feature>
<accession>A0A1X1A150</accession>
<feature type="chain" id="PRO_5011905287" evidence="1">
    <location>
        <begin position="24"/>
        <end position="140"/>
    </location>
</feature>
<organism evidence="2 4">
    <name type="scientific">Pseudomonas putida</name>
    <name type="common">Arthrobacter siderocapsulatus</name>
    <dbReference type="NCBI Taxonomy" id="303"/>
    <lineage>
        <taxon>Bacteria</taxon>
        <taxon>Pseudomonadati</taxon>
        <taxon>Pseudomonadota</taxon>
        <taxon>Gammaproteobacteria</taxon>
        <taxon>Pseudomonadales</taxon>
        <taxon>Pseudomonadaceae</taxon>
        <taxon>Pseudomonas</taxon>
    </lineage>
</organism>